<reference evidence="1 2" key="1">
    <citation type="journal article" date="2016" name="Proc. Natl. Acad. Sci. U.S.A.">
        <title>Comparative genomics of biotechnologically important yeasts.</title>
        <authorList>
            <person name="Riley R."/>
            <person name="Haridas S."/>
            <person name="Wolfe K.H."/>
            <person name="Lopes M.R."/>
            <person name="Hittinger C.T."/>
            <person name="Goeker M."/>
            <person name="Salamov A.A."/>
            <person name="Wisecaver J.H."/>
            <person name="Long T.M."/>
            <person name="Calvey C.H."/>
            <person name="Aerts A.L."/>
            <person name="Barry K.W."/>
            <person name="Choi C."/>
            <person name="Clum A."/>
            <person name="Coughlan A.Y."/>
            <person name="Deshpande S."/>
            <person name="Douglass A.P."/>
            <person name="Hanson S.J."/>
            <person name="Klenk H.-P."/>
            <person name="LaButti K.M."/>
            <person name="Lapidus A."/>
            <person name="Lindquist E.A."/>
            <person name="Lipzen A.M."/>
            <person name="Meier-Kolthoff J.P."/>
            <person name="Ohm R.A."/>
            <person name="Otillar R.P."/>
            <person name="Pangilinan J.L."/>
            <person name="Peng Y."/>
            <person name="Rokas A."/>
            <person name="Rosa C.A."/>
            <person name="Scheuner C."/>
            <person name="Sibirny A.A."/>
            <person name="Slot J.C."/>
            <person name="Stielow J.B."/>
            <person name="Sun H."/>
            <person name="Kurtzman C.P."/>
            <person name="Blackwell M."/>
            <person name="Grigoriev I.V."/>
            <person name="Jeffries T.W."/>
        </authorList>
    </citation>
    <scope>NUCLEOTIDE SEQUENCE [LARGE SCALE GENOMIC DNA]</scope>
    <source>
        <strain evidence="1 2">NRRL Y-2026</strain>
    </source>
</reference>
<keyword evidence="2" id="KW-1185">Reference proteome</keyword>
<dbReference type="Proteomes" id="UP000094455">
    <property type="component" value="Unassembled WGS sequence"/>
</dbReference>
<name>A0A1E3NJ98_9ASCO</name>
<dbReference type="OrthoDB" id="10595918at2759"/>
<evidence type="ECO:0000313" key="1">
    <source>
        <dbReference type="EMBL" id="ODQ45423.1"/>
    </source>
</evidence>
<dbReference type="AlphaFoldDB" id="A0A1E3NJ98"/>
<dbReference type="GeneID" id="30178202"/>
<gene>
    <name evidence="1" type="ORF">PICMEDRAFT_172189</name>
</gene>
<protein>
    <submittedName>
        <fullName evidence="1">Uncharacterized protein</fullName>
    </submittedName>
</protein>
<evidence type="ECO:0000313" key="2">
    <source>
        <dbReference type="Proteomes" id="UP000094455"/>
    </source>
</evidence>
<accession>A0A1E3NJ98</accession>
<organism evidence="1 2">
    <name type="scientific">Pichia membranifaciens NRRL Y-2026</name>
    <dbReference type="NCBI Taxonomy" id="763406"/>
    <lineage>
        <taxon>Eukaryota</taxon>
        <taxon>Fungi</taxon>
        <taxon>Dikarya</taxon>
        <taxon>Ascomycota</taxon>
        <taxon>Saccharomycotina</taxon>
        <taxon>Pichiomycetes</taxon>
        <taxon>Pichiales</taxon>
        <taxon>Pichiaceae</taxon>
        <taxon>Pichia</taxon>
    </lineage>
</organism>
<sequence>MNQDNRHFRTRQLWTRNDIEFFSAETGFDQDDDCDCECDKRLSPAHTQGLVSCNNMNRNVLYQVSPAQVERMKMYRAVRLPSSSRIRNYELVKRLEAVAASHSTSVPVVIRAWGKERGYVSWHSEDEEVFDDEEDYDYKEEEEEEYGYYRDADADTEVVDMLDTLQIAVRLSRAEVMLLNKTLTGEL</sequence>
<dbReference type="EMBL" id="KV454005">
    <property type="protein sequence ID" value="ODQ45423.1"/>
    <property type="molecule type" value="Genomic_DNA"/>
</dbReference>
<dbReference type="RefSeq" id="XP_019016536.1">
    <property type="nucleotide sequence ID" value="XM_019161515.1"/>
</dbReference>
<proteinExistence type="predicted"/>